<evidence type="ECO:0000256" key="3">
    <source>
        <dbReference type="ARBA" id="ARBA00022729"/>
    </source>
</evidence>
<dbReference type="OrthoDB" id="643377at2759"/>
<dbReference type="InterPro" id="IPR003591">
    <property type="entry name" value="Leu-rich_rpt_typical-subtyp"/>
</dbReference>
<dbReference type="SMART" id="SM00409">
    <property type="entry name" value="IG"/>
    <property type="match status" value="1"/>
</dbReference>
<dbReference type="PROSITE" id="PS51450">
    <property type="entry name" value="LRR"/>
    <property type="match status" value="1"/>
</dbReference>
<keyword evidence="9" id="KW-0472">Membrane</keyword>
<dbReference type="InterPro" id="IPR003598">
    <property type="entry name" value="Ig_sub2"/>
</dbReference>
<evidence type="ECO:0000313" key="12">
    <source>
        <dbReference type="Proteomes" id="UP000285301"/>
    </source>
</evidence>
<dbReference type="Pfam" id="PF13927">
    <property type="entry name" value="Ig_3"/>
    <property type="match status" value="1"/>
</dbReference>
<dbReference type="SUPFAM" id="SSF52058">
    <property type="entry name" value="L domain-like"/>
    <property type="match status" value="1"/>
</dbReference>
<feature type="region of interest" description="Disordered" evidence="8">
    <location>
        <begin position="501"/>
        <end position="521"/>
    </location>
</feature>
<comment type="caution">
    <text evidence="11">The sequence shown here is derived from an EMBL/GenBank/DDBJ whole genome shotgun (WGS) entry which is preliminary data.</text>
</comment>
<accession>A0A3S3S8Q9</accession>
<feature type="domain" description="Ig-like" evidence="10">
    <location>
        <begin position="171"/>
        <end position="271"/>
    </location>
</feature>
<name>A0A3S3S8Q9_9ACAR</name>
<evidence type="ECO:0000256" key="7">
    <source>
        <dbReference type="ARBA" id="ARBA00023319"/>
    </source>
</evidence>
<dbReference type="InterPro" id="IPR003599">
    <property type="entry name" value="Ig_sub"/>
</dbReference>
<evidence type="ECO:0000256" key="8">
    <source>
        <dbReference type="SAM" id="MobiDB-lite"/>
    </source>
</evidence>
<evidence type="ECO:0000256" key="5">
    <source>
        <dbReference type="ARBA" id="ARBA00023157"/>
    </source>
</evidence>
<keyword evidence="9" id="KW-0812">Transmembrane</keyword>
<evidence type="ECO:0000256" key="2">
    <source>
        <dbReference type="ARBA" id="ARBA00022614"/>
    </source>
</evidence>
<reference evidence="11 12" key="1">
    <citation type="journal article" date="2018" name="Gigascience">
        <title>Genomes of trombidid mites reveal novel predicted allergens and laterally-transferred genes associated with secondary metabolism.</title>
        <authorList>
            <person name="Dong X."/>
            <person name="Chaisiri K."/>
            <person name="Xia D."/>
            <person name="Armstrong S.D."/>
            <person name="Fang Y."/>
            <person name="Donnelly M.J."/>
            <person name="Kadowaki T."/>
            <person name="McGarry J.W."/>
            <person name="Darby A.C."/>
            <person name="Makepeace B.L."/>
        </authorList>
    </citation>
    <scope>NUCLEOTIDE SEQUENCE [LARGE SCALE GENOMIC DNA]</scope>
    <source>
        <strain evidence="11">UoL-WK</strain>
    </source>
</reference>
<evidence type="ECO:0000256" key="9">
    <source>
        <dbReference type="SAM" id="Phobius"/>
    </source>
</evidence>
<comment type="similarity">
    <text evidence="1">Belongs to the G-protein coupled receptor 2 family. Adhesion G-protein coupled receptor (ADGR) subfamily.</text>
</comment>
<feature type="non-terminal residue" evidence="11">
    <location>
        <position position="1"/>
    </location>
</feature>
<sequence length="648" mass="71984">CQISRIENAAFYSVSNVVELDLSHNLIDRIPTQALKECRIMSKLYLNNNPITRLENVSFVDLSSLRGLDLSNCQIEYVAANAFEGLKSLRHLHLNGNKLRDLSGFIIETLPSLNELNLYGNEWHCDCRLRDLKAMMAKQNIPLSSPPSCRQPQRLRDVSWSKLELEDFACPPIIESIGESMVVYEGENASLTCRVISSPSSDIDWQWKGRLIGNLSLMSFGKQMYLIKETVRISDKSSTLYIINALEKDNGRYTCLASNRAGNASYDIILSVIPRKKEVVAEFSGEEVAGIVLGLLFVFLFLFLVVCFFVLRNKESIALTAVLTSEDREKNLSTATQNATIAYSTVEREQNNCINSVSMNKLSNDSSLPPSRRNSTNNVSSATNTTVKVAETNRLDGNNQVNCDEDDVKTDAVPVDKCLEGYSRNIFCDQFINSRVKRCNEAENVSTVNASLPVARRKLSTENVEKVVSASTIREPKQVTFVSTDAVPTSHFSTLSSSYTNKFDDGSSESWKFRRRPSQQNPDEFQLIEQSKSNDYPQARYSSNATISSSAIAKESLLAHSVGPATMSTMSPRASQLKNGYNNYATLRMPQKSLKGMRYNIKPASGNATSWCRGVGGSVAALALEANFKSSPDEGLGEEKDYETDILD</sequence>
<evidence type="ECO:0000259" key="10">
    <source>
        <dbReference type="PROSITE" id="PS50835"/>
    </source>
</evidence>
<keyword evidence="6 11" id="KW-0675">Receptor</keyword>
<feature type="non-terminal residue" evidence="11">
    <location>
        <position position="648"/>
    </location>
</feature>
<evidence type="ECO:0000256" key="1">
    <source>
        <dbReference type="ARBA" id="ARBA00007343"/>
    </source>
</evidence>
<dbReference type="InterPro" id="IPR001611">
    <property type="entry name" value="Leu-rich_rpt"/>
</dbReference>
<dbReference type="InterPro" id="IPR013783">
    <property type="entry name" value="Ig-like_fold"/>
</dbReference>
<dbReference type="GO" id="GO:0007166">
    <property type="term" value="P:cell surface receptor signaling pathway"/>
    <property type="evidence" value="ECO:0007669"/>
    <property type="project" value="TreeGrafter"/>
</dbReference>
<dbReference type="InterPro" id="IPR007110">
    <property type="entry name" value="Ig-like_dom"/>
</dbReference>
<dbReference type="SMART" id="SM00408">
    <property type="entry name" value="IGc2"/>
    <property type="match status" value="1"/>
</dbReference>
<dbReference type="InterPro" id="IPR036179">
    <property type="entry name" value="Ig-like_dom_sf"/>
</dbReference>
<proteinExistence type="inferred from homology"/>
<keyword evidence="2" id="KW-0433">Leucine-rich repeat</keyword>
<protein>
    <submittedName>
        <fullName evidence="11">Leucine-rich repeat and immunoglobulin-like domain containing-NOGO receptor-interacting protein 4</fullName>
    </submittedName>
</protein>
<dbReference type="PROSITE" id="PS50835">
    <property type="entry name" value="IG_LIKE"/>
    <property type="match status" value="1"/>
</dbReference>
<dbReference type="STRING" id="1965070.A0A3S3S8Q9"/>
<dbReference type="PANTHER" id="PTHR45930">
    <property type="entry name" value="G-PROTEIN COUPLED RECEPTOR 124-LIKE PROTEIN"/>
    <property type="match status" value="1"/>
</dbReference>
<dbReference type="SMART" id="SM00369">
    <property type="entry name" value="LRR_TYP"/>
    <property type="match status" value="3"/>
</dbReference>
<keyword evidence="4" id="KW-0677">Repeat</keyword>
<dbReference type="GO" id="GO:0005886">
    <property type="term" value="C:plasma membrane"/>
    <property type="evidence" value="ECO:0007669"/>
    <property type="project" value="TreeGrafter"/>
</dbReference>
<feature type="transmembrane region" description="Helical" evidence="9">
    <location>
        <begin position="288"/>
        <end position="311"/>
    </location>
</feature>
<dbReference type="SUPFAM" id="SSF48726">
    <property type="entry name" value="Immunoglobulin"/>
    <property type="match status" value="1"/>
</dbReference>
<keyword evidence="3" id="KW-0732">Signal</keyword>
<dbReference type="InterPro" id="IPR032675">
    <property type="entry name" value="LRR_dom_sf"/>
</dbReference>
<dbReference type="Proteomes" id="UP000285301">
    <property type="component" value="Unassembled WGS sequence"/>
</dbReference>
<dbReference type="Pfam" id="PF13855">
    <property type="entry name" value="LRR_8"/>
    <property type="match status" value="1"/>
</dbReference>
<dbReference type="InterPro" id="IPR051963">
    <property type="entry name" value="Adhesion_GPCR_A"/>
</dbReference>
<keyword evidence="12" id="KW-1185">Reference proteome</keyword>
<dbReference type="FunFam" id="3.80.10.10:FF:000732">
    <property type="entry name" value="GD11101"/>
    <property type="match status" value="1"/>
</dbReference>
<dbReference type="PANTHER" id="PTHR45930:SF4">
    <property type="entry name" value="ADHESION G PROTEIN-COUPLED RECEPTOR A3"/>
    <property type="match status" value="1"/>
</dbReference>
<dbReference type="Gene3D" id="2.60.40.10">
    <property type="entry name" value="Immunoglobulins"/>
    <property type="match status" value="1"/>
</dbReference>
<evidence type="ECO:0000256" key="6">
    <source>
        <dbReference type="ARBA" id="ARBA00023170"/>
    </source>
</evidence>
<feature type="compositionally biased region" description="Low complexity" evidence="8">
    <location>
        <begin position="371"/>
        <end position="383"/>
    </location>
</feature>
<keyword evidence="5" id="KW-1015">Disulfide bond</keyword>
<keyword evidence="9" id="KW-1133">Transmembrane helix</keyword>
<organism evidence="11 12">
    <name type="scientific">Dinothrombium tinctorium</name>
    <dbReference type="NCBI Taxonomy" id="1965070"/>
    <lineage>
        <taxon>Eukaryota</taxon>
        <taxon>Metazoa</taxon>
        <taxon>Ecdysozoa</taxon>
        <taxon>Arthropoda</taxon>
        <taxon>Chelicerata</taxon>
        <taxon>Arachnida</taxon>
        <taxon>Acari</taxon>
        <taxon>Acariformes</taxon>
        <taxon>Trombidiformes</taxon>
        <taxon>Prostigmata</taxon>
        <taxon>Anystina</taxon>
        <taxon>Parasitengona</taxon>
        <taxon>Trombidioidea</taxon>
        <taxon>Trombidiidae</taxon>
        <taxon>Dinothrombium</taxon>
    </lineage>
</organism>
<keyword evidence="7" id="KW-0393">Immunoglobulin domain</keyword>
<dbReference type="AlphaFoldDB" id="A0A3S3S8Q9"/>
<feature type="region of interest" description="Disordered" evidence="8">
    <location>
        <begin position="362"/>
        <end position="383"/>
    </location>
</feature>
<dbReference type="EMBL" id="NCKU01001988">
    <property type="protein sequence ID" value="RWS10729.1"/>
    <property type="molecule type" value="Genomic_DNA"/>
</dbReference>
<evidence type="ECO:0000256" key="4">
    <source>
        <dbReference type="ARBA" id="ARBA00022737"/>
    </source>
</evidence>
<dbReference type="FunFam" id="2.60.40.10:FF:000032">
    <property type="entry name" value="palladin isoform X1"/>
    <property type="match status" value="1"/>
</dbReference>
<gene>
    <name evidence="11" type="ORF">B4U79_06861</name>
</gene>
<dbReference type="Gene3D" id="3.80.10.10">
    <property type="entry name" value="Ribonuclease Inhibitor"/>
    <property type="match status" value="2"/>
</dbReference>
<evidence type="ECO:0000313" key="11">
    <source>
        <dbReference type="EMBL" id="RWS10729.1"/>
    </source>
</evidence>